<keyword evidence="4" id="KW-1185">Reference proteome</keyword>
<dbReference type="EMBL" id="JARKHS020025704">
    <property type="protein sequence ID" value="KAK8767143.1"/>
    <property type="molecule type" value="Genomic_DNA"/>
</dbReference>
<feature type="signal peptide" evidence="2">
    <location>
        <begin position="1"/>
        <end position="28"/>
    </location>
</feature>
<dbReference type="Proteomes" id="UP001321473">
    <property type="component" value="Unassembled WGS sequence"/>
</dbReference>
<organism evidence="3 4">
    <name type="scientific">Amblyomma americanum</name>
    <name type="common">Lone star tick</name>
    <dbReference type="NCBI Taxonomy" id="6943"/>
    <lineage>
        <taxon>Eukaryota</taxon>
        <taxon>Metazoa</taxon>
        <taxon>Ecdysozoa</taxon>
        <taxon>Arthropoda</taxon>
        <taxon>Chelicerata</taxon>
        <taxon>Arachnida</taxon>
        <taxon>Acari</taxon>
        <taxon>Parasitiformes</taxon>
        <taxon>Ixodida</taxon>
        <taxon>Ixodoidea</taxon>
        <taxon>Ixodidae</taxon>
        <taxon>Amblyomminae</taxon>
        <taxon>Amblyomma</taxon>
    </lineage>
</organism>
<evidence type="ECO:0000313" key="3">
    <source>
        <dbReference type="EMBL" id="KAK8767143.1"/>
    </source>
</evidence>
<feature type="chain" id="PRO_5043005643" description="Secreted protein" evidence="2">
    <location>
        <begin position="29"/>
        <end position="127"/>
    </location>
</feature>
<name>A0AAQ4DXF3_AMBAM</name>
<evidence type="ECO:0000313" key="4">
    <source>
        <dbReference type="Proteomes" id="UP001321473"/>
    </source>
</evidence>
<evidence type="ECO:0000256" key="2">
    <source>
        <dbReference type="SAM" id="SignalP"/>
    </source>
</evidence>
<sequence length="127" mass="13697">MVGGVPMPARLRSSSVVLVLLAPLVALAAVVAPPDWGSALERMERRGGSLSNAQLQSWPLLSLMPRQGALESLQLRSRQRPPHAASYSVEGDDDGGVALDSQDESRRAKLRGKACYFKICPFNTRAL</sequence>
<evidence type="ECO:0000256" key="1">
    <source>
        <dbReference type="SAM" id="MobiDB-lite"/>
    </source>
</evidence>
<gene>
    <name evidence="3" type="ORF">V5799_006077</name>
</gene>
<reference evidence="3 4" key="1">
    <citation type="journal article" date="2023" name="Arcadia Sci">
        <title>De novo assembly of a long-read Amblyomma americanum tick genome.</title>
        <authorList>
            <person name="Chou S."/>
            <person name="Poskanzer K.E."/>
            <person name="Rollins M."/>
            <person name="Thuy-Boun P.S."/>
        </authorList>
    </citation>
    <scope>NUCLEOTIDE SEQUENCE [LARGE SCALE GENOMIC DNA]</scope>
    <source>
        <strain evidence="3">F_SG_1</strain>
        <tissue evidence="3">Salivary glands</tissue>
    </source>
</reference>
<keyword evidence="2" id="KW-0732">Signal</keyword>
<evidence type="ECO:0008006" key="5">
    <source>
        <dbReference type="Google" id="ProtNLM"/>
    </source>
</evidence>
<feature type="region of interest" description="Disordered" evidence="1">
    <location>
        <begin position="74"/>
        <end position="103"/>
    </location>
</feature>
<accession>A0AAQ4DXF3</accession>
<dbReference type="AlphaFoldDB" id="A0AAQ4DXF3"/>
<protein>
    <recommendedName>
        <fullName evidence="5">Secreted protein</fullName>
    </recommendedName>
</protein>
<proteinExistence type="predicted"/>
<comment type="caution">
    <text evidence="3">The sequence shown here is derived from an EMBL/GenBank/DDBJ whole genome shotgun (WGS) entry which is preliminary data.</text>
</comment>